<evidence type="ECO:0000259" key="1">
    <source>
        <dbReference type="PROSITE" id="PS50004"/>
    </source>
</evidence>
<evidence type="ECO:0000313" key="2">
    <source>
        <dbReference type="EMBL" id="QQP51086.1"/>
    </source>
</evidence>
<name>A0A7T8KA99_CALRO</name>
<feature type="non-terminal residue" evidence="2">
    <location>
        <position position="244"/>
    </location>
</feature>
<dbReference type="PANTHER" id="PTHR45761:SF1">
    <property type="entry name" value="EXTENDED SYNAPTOTAGMIN-LIKE PROTEIN 2, ISOFORM C"/>
    <property type="match status" value="1"/>
</dbReference>
<feature type="domain" description="C2" evidence="1">
    <location>
        <begin position="1"/>
        <end position="65"/>
    </location>
</feature>
<protein>
    <recommendedName>
        <fullName evidence="1">C2 domain-containing protein</fullName>
    </recommendedName>
</protein>
<reference evidence="3" key="1">
    <citation type="submission" date="2021-01" db="EMBL/GenBank/DDBJ databases">
        <title>Caligus Genome Assembly.</title>
        <authorList>
            <person name="Gallardo-Escarate C."/>
        </authorList>
    </citation>
    <scope>NUCLEOTIDE SEQUENCE [LARGE SCALE GENOMIC DNA]</scope>
</reference>
<organism evidence="2 3">
    <name type="scientific">Caligus rogercresseyi</name>
    <name type="common">Sea louse</name>
    <dbReference type="NCBI Taxonomy" id="217165"/>
    <lineage>
        <taxon>Eukaryota</taxon>
        <taxon>Metazoa</taxon>
        <taxon>Ecdysozoa</taxon>
        <taxon>Arthropoda</taxon>
        <taxon>Crustacea</taxon>
        <taxon>Multicrustacea</taxon>
        <taxon>Hexanauplia</taxon>
        <taxon>Copepoda</taxon>
        <taxon>Siphonostomatoida</taxon>
        <taxon>Caligidae</taxon>
        <taxon>Caligus</taxon>
    </lineage>
</organism>
<feature type="non-terminal residue" evidence="2">
    <location>
        <position position="1"/>
    </location>
</feature>
<accession>A0A7T8KA99</accession>
<evidence type="ECO:0000313" key="3">
    <source>
        <dbReference type="Proteomes" id="UP000595437"/>
    </source>
</evidence>
<dbReference type="AlphaFoldDB" id="A0A7T8KA99"/>
<dbReference type="InterPro" id="IPR035892">
    <property type="entry name" value="C2_domain_sf"/>
</dbReference>
<gene>
    <name evidence="2" type="ORF">FKW44_012311</name>
</gene>
<dbReference type="Gene3D" id="2.60.40.150">
    <property type="entry name" value="C2 domain"/>
    <property type="match status" value="2"/>
</dbReference>
<dbReference type="OrthoDB" id="5973539at2759"/>
<dbReference type="SUPFAM" id="SSF49562">
    <property type="entry name" value="C2 domain (Calcium/lipid-binding domain, CaLB)"/>
    <property type="match status" value="2"/>
</dbReference>
<dbReference type="Pfam" id="PF00168">
    <property type="entry name" value="C2"/>
    <property type="match status" value="2"/>
</dbReference>
<dbReference type="InterPro" id="IPR051634">
    <property type="entry name" value="Extended_Synaptotagmin"/>
</dbReference>
<dbReference type="PANTHER" id="PTHR45761">
    <property type="entry name" value="EXTENDED SYNAPTOTAGMIN-LIKE PROTEIN 2, ISOFORM C"/>
    <property type="match status" value="1"/>
</dbReference>
<keyword evidence="3" id="KW-1185">Reference proteome</keyword>
<dbReference type="Proteomes" id="UP000595437">
    <property type="component" value="Chromosome 8"/>
</dbReference>
<sequence length="244" mass="27216">LKTSVKSGSNPVWNEKLYFPIEDLEFHDLNLTVFDRDVGSADDFSGSSKIDVASIFKNGKLDEWIPLENVPSGSIHLRLSWSQVRSDPVESDKSTLLCIFLDSISVGPRYASRPNLKVILKAGENARETQNLFQGEKNPKFHEGFVFFIENYEDGESKIKFTIFDSRGQVNVSTGSFLIQHIAAASRKSLQVATYKLNDNESTVSFAAQVHHLDKNINNKFAESVHALLSSGSRRLVRGLGHAK</sequence>
<dbReference type="InterPro" id="IPR000008">
    <property type="entry name" value="C2_dom"/>
</dbReference>
<dbReference type="EMBL" id="CP045897">
    <property type="protein sequence ID" value="QQP51086.1"/>
    <property type="molecule type" value="Genomic_DNA"/>
</dbReference>
<dbReference type="PROSITE" id="PS50004">
    <property type="entry name" value="C2"/>
    <property type="match status" value="1"/>
</dbReference>
<proteinExistence type="predicted"/>